<dbReference type="HAMAP" id="MF_03001">
    <property type="entry name" value="eIF3b"/>
    <property type="match status" value="1"/>
</dbReference>
<proteinExistence type="inferred from homology"/>
<dbReference type="Gene3D" id="2.130.10.10">
    <property type="entry name" value="YVTN repeat-like/Quinoprotein amine dehydrogenase"/>
    <property type="match status" value="1"/>
</dbReference>
<dbReference type="FunFam" id="3.30.70.330:FF:000607">
    <property type="entry name" value="Eukaryotic translation initiation factor 3 subunit B"/>
    <property type="match status" value="1"/>
</dbReference>
<feature type="domain" description="RRM" evidence="13">
    <location>
        <begin position="70"/>
        <end position="154"/>
    </location>
</feature>
<dbReference type="PANTHER" id="PTHR14068">
    <property type="entry name" value="EUKARYOTIC TRANSLATION INITIATION FACTOR 3 EIF3 -RELATED"/>
    <property type="match status" value="1"/>
</dbReference>
<dbReference type="SUPFAM" id="SSF82171">
    <property type="entry name" value="DPP6 N-terminal domain-like"/>
    <property type="match status" value="1"/>
</dbReference>
<dbReference type="Pfam" id="PF08662">
    <property type="entry name" value="eIF2A"/>
    <property type="match status" value="1"/>
</dbReference>
<dbReference type="FunCoup" id="A0A7M7NRY5">
    <property type="interactions" value="2412"/>
</dbReference>
<evidence type="ECO:0000256" key="5">
    <source>
        <dbReference type="ARBA" id="ARBA00022737"/>
    </source>
</evidence>
<keyword evidence="5" id="KW-0677">Repeat</keyword>
<dbReference type="GO" id="GO:0005852">
    <property type="term" value="C:eukaryotic translation initiation factor 3 complex"/>
    <property type="evidence" value="ECO:0000318"/>
    <property type="project" value="GO_Central"/>
</dbReference>
<evidence type="ECO:0000256" key="10">
    <source>
        <dbReference type="PIRNR" id="PIRNR036424"/>
    </source>
</evidence>
<dbReference type="GO" id="GO:0006413">
    <property type="term" value="P:translational initiation"/>
    <property type="evidence" value="ECO:0000318"/>
    <property type="project" value="GO_Central"/>
</dbReference>
<evidence type="ECO:0000256" key="3">
    <source>
        <dbReference type="ARBA" id="ARBA00022540"/>
    </source>
</evidence>
<dbReference type="PROSITE" id="PS50102">
    <property type="entry name" value="RRM"/>
    <property type="match status" value="1"/>
</dbReference>
<dbReference type="InParanoid" id="A0A7M7NRY5"/>
<dbReference type="GO" id="GO:0033290">
    <property type="term" value="C:eukaryotic 48S preinitiation complex"/>
    <property type="evidence" value="ECO:0007669"/>
    <property type="project" value="UniProtKB-UniRule"/>
</dbReference>
<dbReference type="OrthoDB" id="10250414at2759"/>
<comment type="similarity">
    <text evidence="9 10">Belongs to the eIF-3 subunit B family.</text>
</comment>
<evidence type="ECO:0000256" key="7">
    <source>
        <dbReference type="ARBA" id="ARBA00022917"/>
    </source>
</evidence>
<keyword evidence="6 9" id="KW-0694">RNA-binding</keyword>
<dbReference type="CDD" id="cd12278">
    <property type="entry name" value="RRM_eIF3B"/>
    <property type="match status" value="1"/>
</dbReference>
<dbReference type="InterPro" id="IPR011400">
    <property type="entry name" value="EIF3B"/>
</dbReference>
<dbReference type="GO" id="GO:0016282">
    <property type="term" value="C:eukaryotic 43S preinitiation complex"/>
    <property type="evidence" value="ECO:0007669"/>
    <property type="project" value="UniProtKB-UniRule"/>
</dbReference>
<keyword evidence="7 9" id="KW-0648">Protein biosynthesis</keyword>
<dbReference type="RefSeq" id="XP_030839766.1">
    <property type="nucleotide sequence ID" value="XM_030983906.1"/>
</dbReference>
<evidence type="ECO:0000256" key="9">
    <source>
        <dbReference type="HAMAP-Rule" id="MF_03001"/>
    </source>
</evidence>
<comment type="subunit">
    <text evidence="8">Component of the eukaryotic translation initiation factor 3 (eIF-3) complex. The eIF-3 complex interacts with pix. Interacts with mxt.</text>
</comment>
<dbReference type="InterPro" id="IPR013979">
    <property type="entry name" value="TIF_beta_prop-like"/>
</dbReference>
<evidence type="ECO:0000256" key="6">
    <source>
        <dbReference type="ARBA" id="ARBA00022884"/>
    </source>
</evidence>
<dbReference type="FunFam" id="2.130.10.10:FF:001060">
    <property type="entry name" value="Eukaryotic translation initiation factor 3 subunit B"/>
    <property type="match status" value="1"/>
</dbReference>
<dbReference type="InterPro" id="IPR034363">
    <property type="entry name" value="eIF3B_RRM"/>
</dbReference>
<feature type="coiled-coil region" evidence="11">
    <location>
        <begin position="621"/>
        <end position="662"/>
    </location>
</feature>
<evidence type="ECO:0000256" key="1">
    <source>
        <dbReference type="ARBA" id="ARBA00004496"/>
    </source>
</evidence>
<accession>A0A7M7NRY5</accession>
<dbReference type="InterPro" id="IPR012677">
    <property type="entry name" value="Nucleotide-bd_a/b_plait_sf"/>
</dbReference>
<reference evidence="14" key="2">
    <citation type="submission" date="2021-01" db="UniProtKB">
        <authorList>
            <consortium name="EnsemblMetazoa"/>
        </authorList>
    </citation>
    <scope>IDENTIFICATION</scope>
</reference>
<evidence type="ECO:0000256" key="11">
    <source>
        <dbReference type="SAM" id="Coils"/>
    </source>
</evidence>
<keyword evidence="4" id="KW-0853">WD repeat</keyword>
<comment type="function">
    <text evidence="9">RNA-binding component of the eukaryotic translation initiation factor 3 (eIF-3) complex, which is involved in protein synthesis of a specialized repertoire of mRNAs and, together with other initiation factors, stimulates binding of mRNA and methionyl-tRNAi to the 40S ribosome. The eIF-3 complex specifically targets and initiates translation of a subset of mRNAs involved in cell proliferation.</text>
</comment>
<evidence type="ECO:0000313" key="15">
    <source>
        <dbReference type="Proteomes" id="UP000007110"/>
    </source>
</evidence>
<comment type="subcellular location">
    <subcellularLocation>
        <location evidence="1 9 10">Cytoplasm</location>
    </subcellularLocation>
</comment>
<dbReference type="GO" id="GO:0003723">
    <property type="term" value="F:RNA binding"/>
    <property type="evidence" value="ECO:0007669"/>
    <property type="project" value="UniProtKB-UniRule"/>
</dbReference>
<keyword evidence="11" id="KW-0175">Coiled coil</keyword>
<feature type="compositionally biased region" description="Basic and acidic residues" evidence="12">
    <location>
        <begin position="1"/>
        <end position="23"/>
    </location>
</feature>
<feature type="compositionally biased region" description="Acidic residues" evidence="12">
    <location>
        <begin position="24"/>
        <end position="40"/>
    </location>
</feature>
<dbReference type="GO" id="GO:0031369">
    <property type="term" value="F:translation initiation factor binding"/>
    <property type="evidence" value="ECO:0007669"/>
    <property type="project" value="InterPro"/>
</dbReference>
<dbReference type="Proteomes" id="UP000007110">
    <property type="component" value="Unassembled WGS sequence"/>
</dbReference>
<dbReference type="GeneID" id="591397"/>
<dbReference type="Gene3D" id="3.30.70.330">
    <property type="match status" value="1"/>
</dbReference>
<sequence>MAEGSERERTSGRNKMDRSHENDLNDEEENGYEEEPDFSDPESYVDNITDEELLGDILRTKPKEALGIDSVIVIDNIPQVGTERLPKLKNVIRKVCSKYGEISTEHYPESEDGKTKGYVFVEYKSPENAIEAAKQLSGYKLDKQHTFAVNLITDFDKFMNLPDEWTSPEKQPYKDHGNMRNWLLDKECNDQYSVISDGGETTAILLNSKTEANVVEERKRWTETYIRWSPLGTYLVTFHQKGIALWGGENFQQIRRFAHPGVQLIDVSPCERYIVTFSPLNDPRDETQAIIIWDIKTGIKKRGFSCDNASNWPVFKWSHDGKFFARMAEDTLGIYETPSFGLLDKKSLKIPGIREFCWSPASNIMSYWTPEEKENPARVTLMAIPSRKELRVKNLFSVADCKLHWQKQGHYMCCKVDRLSKSKKNQFTNFEIFRMQEKQIPVDSIEVKETIMAFAWEPTGNKFAILLGESPRISASFYNIKPKGKVELIKTIERKTANSLFWAPTGQFVVLAGLRSMNGVFEFIDTGNDTITVMNSTEHFMATDVEWDPTGRYVITGVSWWSHKVDNAYWIWSFQGKLLQKCDRERFCQALWRPRPQTPLTEEKIKEIKKNMKSYSKIFEIQDAKKKSKASKELIERRQQQMNDFKEIVERMKKRYDAEKETRLGLRDGVDTDELEHDDDNEEEVVEFFIGEECTEVDEFEHE</sequence>
<dbReference type="GO" id="GO:0001732">
    <property type="term" value="P:formation of cytoplasmic translation initiation complex"/>
    <property type="evidence" value="ECO:0007669"/>
    <property type="project" value="UniProtKB-UniRule"/>
</dbReference>
<keyword evidence="3 9" id="KW-0396">Initiation factor</keyword>
<protein>
    <recommendedName>
        <fullName evidence="9 10">Eukaryotic translation initiation factor 3 subunit B</fullName>
        <shortName evidence="9 10">eIF3b</shortName>
    </recommendedName>
    <alternativeName>
        <fullName evidence="9">Eukaryotic translation initiation factor 3 subunit 9</fullName>
    </alternativeName>
</protein>
<dbReference type="PIRSF" id="PIRSF036424">
    <property type="entry name" value="eIF3b"/>
    <property type="match status" value="1"/>
</dbReference>
<evidence type="ECO:0000256" key="8">
    <source>
        <dbReference type="ARBA" id="ARBA00047068"/>
    </source>
</evidence>
<dbReference type="Pfam" id="PF00076">
    <property type="entry name" value="RRM_1"/>
    <property type="match status" value="1"/>
</dbReference>
<dbReference type="KEGG" id="spu:591397"/>
<evidence type="ECO:0000313" key="14">
    <source>
        <dbReference type="EnsemblMetazoa" id="XP_030839766"/>
    </source>
</evidence>
<keyword evidence="2 9" id="KW-0963">Cytoplasm</keyword>
<evidence type="ECO:0000256" key="2">
    <source>
        <dbReference type="ARBA" id="ARBA00022490"/>
    </source>
</evidence>
<dbReference type="CTD" id="8662"/>
<dbReference type="AlphaFoldDB" id="A0A7M7NRY5"/>
<name>A0A7M7NRY5_STRPU</name>
<evidence type="ECO:0000259" key="13">
    <source>
        <dbReference type="PROSITE" id="PS50102"/>
    </source>
</evidence>
<evidence type="ECO:0000256" key="4">
    <source>
        <dbReference type="ARBA" id="ARBA00022574"/>
    </source>
</evidence>
<dbReference type="GO" id="GO:0003743">
    <property type="term" value="F:translation initiation factor activity"/>
    <property type="evidence" value="ECO:0007669"/>
    <property type="project" value="UniProtKB-UniRule"/>
</dbReference>
<evidence type="ECO:0000256" key="12">
    <source>
        <dbReference type="SAM" id="MobiDB-lite"/>
    </source>
</evidence>
<dbReference type="PANTHER" id="PTHR14068:SF0">
    <property type="entry name" value="EUKARYOTIC TRANSLATION INITIATION FACTOR 3 SUBUNIT B"/>
    <property type="match status" value="1"/>
</dbReference>
<dbReference type="OMA" id="LWGGPQF"/>
<dbReference type="EnsemblMetazoa" id="XM_030983906">
    <property type="protein sequence ID" value="XP_030839766"/>
    <property type="gene ID" value="LOC591397"/>
</dbReference>
<feature type="region of interest" description="Disordered" evidence="12">
    <location>
        <begin position="1"/>
        <end position="44"/>
    </location>
</feature>
<dbReference type="InterPro" id="IPR000504">
    <property type="entry name" value="RRM_dom"/>
</dbReference>
<dbReference type="SMART" id="SM00360">
    <property type="entry name" value="RRM"/>
    <property type="match status" value="1"/>
</dbReference>
<dbReference type="InterPro" id="IPR015943">
    <property type="entry name" value="WD40/YVTN_repeat-like_dom_sf"/>
</dbReference>
<dbReference type="SUPFAM" id="SSF54928">
    <property type="entry name" value="RNA-binding domain, RBD"/>
    <property type="match status" value="1"/>
</dbReference>
<organism evidence="14 15">
    <name type="scientific">Strongylocentrotus purpuratus</name>
    <name type="common">Purple sea urchin</name>
    <dbReference type="NCBI Taxonomy" id="7668"/>
    <lineage>
        <taxon>Eukaryota</taxon>
        <taxon>Metazoa</taxon>
        <taxon>Echinodermata</taxon>
        <taxon>Eleutherozoa</taxon>
        <taxon>Echinozoa</taxon>
        <taxon>Echinoidea</taxon>
        <taxon>Euechinoidea</taxon>
        <taxon>Echinacea</taxon>
        <taxon>Camarodonta</taxon>
        <taxon>Echinidea</taxon>
        <taxon>Strongylocentrotidae</taxon>
        <taxon>Strongylocentrotus</taxon>
    </lineage>
</organism>
<keyword evidence="15" id="KW-1185">Reference proteome</keyword>
<comment type="function">
    <text evidence="10">Component of the eukaryotic translation initiation factor 3 (eIF-3) complex, which is involved in protein synthesis and, together with other initiation factors, stimulates binding of mRNA and methionyl-tRNAi to the 40S ribosome.</text>
</comment>
<reference evidence="15" key="1">
    <citation type="submission" date="2015-02" db="EMBL/GenBank/DDBJ databases">
        <title>Genome sequencing for Strongylocentrotus purpuratus.</title>
        <authorList>
            <person name="Murali S."/>
            <person name="Liu Y."/>
            <person name="Vee V."/>
            <person name="English A."/>
            <person name="Wang M."/>
            <person name="Skinner E."/>
            <person name="Han Y."/>
            <person name="Muzny D.M."/>
            <person name="Worley K.C."/>
            <person name="Gibbs R.A."/>
        </authorList>
    </citation>
    <scope>NUCLEOTIDE SEQUENCE</scope>
</reference>
<dbReference type="InterPro" id="IPR035979">
    <property type="entry name" value="RBD_domain_sf"/>
</dbReference>